<evidence type="ECO:0000313" key="1">
    <source>
        <dbReference type="EMBL" id="MEH7827546.1"/>
    </source>
</evidence>
<proteinExistence type="predicted"/>
<dbReference type="SUPFAM" id="SSF158682">
    <property type="entry name" value="TerB-like"/>
    <property type="match status" value="1"/>
</dbReference>
<name>A0ABU8BS79_9RHOB</name>
<reference evidence="1" key="1">
    <citation type="submission" date="2024-02" db="EMBL/GenBank/DDBJ databases">
        <title>Genome sequences of strain Gemmobacter sp. JM10B15.</title>
        <authorList>
            <person name="Zhang M."/>
        </authorList>
    </citation>
    <scope>NUCLEOTIDE SEQUENCE</scope>
    <source>
        <strain evidence="1">JM10B15</strain>
    </source>
</reference>
<dbReference type="InterPro" id="IPR029024">
    <property type="entry name" value="TerB-like"/>
</dbReference>
<dbReference type="EMBL" id="JBALHR010000002">
    <property type="protein sequence ID" value="MEH7827546.1"/>
    <property type="molecule type" value="Genomic_DNA"/>
</dbReference>
<gene>
    <name evidence="1" type="ORF">V6590_05250</name>
</gene>
<organism evidence="1 2">
    <name type="scientific">Gemmobacter denitrificans</name>
    <dbReference type="NCBI Taxonomy" id="3123040"/>
    <lineage>
        <taxon>Bacteria</taxon>
        <taxon>Pseudomonadati</taxon>
        <taxon>Pseudomonadota</taxon>
        <taxon>Alphaproteobacteria</taxon>
        <taxon>Rhodobacterales</taxon>
        <taxon>Paracoccaceae</taxon>
        <taxon>Gemmobacter</taxon>
    </lineage>
</organism>
<dbReference type="Proteomes" id="UP001431963">
    <property type="component" value="Unassembled WGS sequence"/>
</dbReference>
<dbReference type="Gene3D" id="1.10.3680.10">
    <property type="entry name" value="TerB-like"/>
    <property type="match status" value="1"/>
</dbReference>
<comment type="caution">
    <text evidence="1">The sequence shown here is derived from an EMBL/GenBank/DDBJ whole genome shotgun (WGS) entry which is preliminary data.</text>
</comment>
<sequence length="236" mass="23569">MSFVKTLATLAVGFAAAKGVQKLQQAGGLSAVKDALRGAGQPGGIGDQMGAMAEKMGLPGGKDAVRGMLDKFGTTAAQATETAEAGFGNLMTALTGAASTGAANMGDMLGALTGATPAGPMAEENARLMIRAMIQAAKADGTIDAAERETILSHLKDASDEEIAFVQAELDGPMDLAGLANGVADSAKGQVYAASLMVISVDTDAERSYLAGLARALGLDSATVAKLHADMGKPAP</sequence>
<dbReference type="Pfam" id="PF04391">
    <property type="entry name" value="DUF533"/>
    <property type="match status" value="1"/>
</dbReference>
<protein>
    <submittedName>
        <fullName evidence="1">DUF533 domain-containing protein</fullName>
    </submittedName>
</protein>
<keyword evidence="2" id="KW-1185">Reference proteome</keyword>
<dbReference type="InterPro" id="IPR007486">
    <property type="entry name" value="YebE"/>
</dbReference>
<dbReference type="RefSeq" id="WP_335420587.1">
    <property type="nucleotide sequence ID" value="NZ_JBALHR010000002.1"/>
</dbReference>
<evidence type="ECO:0000313" key="2">
    <source>
        <dbReference type="Proteomes" id="UP001431963"/>
    </source>
</evidence>
<accession>A0ABU8BS79</accession>
<dbReference type="CDD" id="cd07178">
    <property type="entry name" value="terB_like_YebE"/>
    <property type="match status" value="1"/>
</dbReference>